<name>A0ABW1TTY0_9BURK</name>
<dbReference type="EMBL" id="JBHSRS010000016">
    <property type="protein sequence ID" value="MFC6281074.1"/>
    <property type="molecule type" value="Genomic_DNA"/>
</dbReference>
<protein>
    <submittedName>
        <fullName evidence="1">Uncharacterized protein</fullName>
    </submittedName>
</protein>
<dbReference type="Proteomes" id="UP001596270">
    <property type="component" value="Unassembled WGS sequence"/>
</dbReference>
<gene>
    <name evidence="1" type="ORF">ACFQND_07500</name>
</gene>
<sequence length="70" mass="8043">MVKQSTAKPKPLAWLVEFDQMVKPNVWEPVAHVVYEEPEGHYAGCATPIATQQELETLLRKPDVTQFRKH</sequence>
<proteinExistence type="predicted"/>
<organism evidence="1 2">
    <name type="scientific">Polaromonas aquatica</name>
    <dbReference type="NCBI Taxonomy" id="332657"/>
    <lineage>
        <taxon>Bacteria</taxon>
        <taxon>Pseudomonadati</taxon>
        <taxon>Pseudomonadota</taxon>
        <taxon>Betaproteobacteria</taxon>
        <taxon>Burkholderiales</taxon>
        <taxon>Comamonadaceae</taxon>
        <taxon>Polaromonas</taxon>
    </lineage>
</organism>
<dbReference type="RefSeq" id="WP_371438943.1">
    <property type="nucleotide sequence ID" value="NZ_JBHSRS010000016.1"/>
</dbReference>
<evidence type="ECO:0000313" key="2">
    <source>
        <dbReference type="Proteomes" id="UP001596270"/>
    </source>
</evidence>
<evidence type="ECO:0000313" key="1">
    <source>
        <dbReference type="EMBL" id="MFC6281074.1"/>
    </source>
</evidence>
<accession>A0ABW1TTY0</accession>
<reference evidence="2" key="1">
    <citation type="journal article" date="2019" name="Int. J. Syst. Evol. Microbiol.">
        <title>The Global Catalogue of Microorganisms (GCM) 10K type strain sequencing project: providing services to taxonomists for standard genome sequencing and annotation.</title>
        <authorList>
            <consortium name="The Broad Institute Genomics Platform"/>
            <consortium name="The Broad Institute Genome Sequencing Center for Infectious Disease"/>
            <person name="Wu L."/>
            <person name="Ma J."/>
        </authorList>
    </citation>
    <scope>NUCLEOTIDE SEQUENCE [LARGE SCALE GENOMIC DNA]</scope>
    <source>
        <strain evidence="2">CCUG 39402</strain>
    </source>
</reference>
<comment type="caution">
    <text evidence="1">The sequence shown here is derived from an EMBL/GenBank/DDBJ whole genome shotgun (WGS) entry which is preliminary data.</text>
</comment>
<keyword evidence="2" id="KW-1185">Reference proteome</keyword>